<organism evidence="24 25">
    <name type="scientific">Cylindrotheca closterium</name>
    <dbReference type="NCBI Taxonomy" id="2856"/>
    <lineage>
        <taxon>Eukaryota</taxon>
        <taxon>Sar</taxon>
        <taxon>Stramenopiles</taxon>
        <taxon>Ochrophyta</taxon>
        <taxon>Bacillariophyta</taxon>
        <taxon>Bacillariophyceae</taxon>
        <taxon>Bacillariophycidae</taxon>
        <taxon>Bacillariales</taxon>
        <taxon>Bacillariaceae</taxon>
        <taxon>Cylindrotheca</taxon>
    </lineage>
</organism>
<evidence type="ECO:0000256" key="5">
    <source>
        <dbReference type="ARBA" id="ARBA00016038"/>
    </source>
</evidence>
<keyword evidence="7" id="KW-0690">Ribosome biogenesis</keyword>
<sequence>MATVQVNAPTAMEQFEDSAPAAEENEEMYYNDYDDDEEDDDFEDDDNDFGGHDFGAGGGGGGGGGGNSSAAAAEKKMNFSHSVSNSVSKMQNLEIKKRTLHTSRDDRATTEQCLDPRTRLMLFKMISNGMLDEIDGCLSTGKEANVYYAKAGRKAPSTTVTEFAIKIYKTSILVFKDRDKYVSGEHRWRRGYCKSNPRKMVKVWAEKEMRNYRRIHQAGIPCPEPIFLKTHILLMEFLGVNGWPSPRLKDAGLSEKHMREAYVQTILILRHMYQRCKLVHGDFSEYNLLWHNSRVYVIDVSQSVETDHPAALDFLRKDASNVNDYFQKVGKLDVMTTRQLFEFITTVIDEDVNNQDAEMEFLEKIMKEVGDSLKDRSNQSEQDQRKQDQQEAVDEAVFMSSFLPRSLNQVADYDIKQLQSGKVEESYAHAVAALTGNKDVVDAYKAYKQGEGLVTPSPEGGKADDGESDDDDSDDEDGSEDSEDEDDEGGFIKVPRTQEELESEKAELKASRKANKKAVKEAKTEKRKTKIKKKDKKRAINKAKAGNRKHR</sequence>
<evidence type="ECO:0000256" key="21">
    <source>
        <dbReference type="PIRSR" id="PIRSR038147-3"/>
    </source>
</evidence>
<dbReference type="EC" id="2.7.11.1" evidence="4 18"/>
<evidence type="ECO:0000256" key="16">
    <source>
        <dbReference type="ARBA" id="ARBA00047899"/>
    </source>
</evidence>
<keyword evidence="8 18" id="KW-0723">Serine/threonine-protein kinase</keyword>
<feature type="compositionally biased region" description="Basic and acidic residues" evidence="22">
    <location>
        <begin position="496"/>
        <end position="510"/>
    </location>
</feature>
<feature type="domain" description="RIO kinase" evidence="23">
    <location>
        <begin position="103"/>
        <end position="346"/>
    </location>
</feature>
<evidence type="ECO:0000256" key="12">
    <source>
        <dbReference type="ARBA" id="ARBA00022777"/>
    </source>
</evidence>
<feature type="compositionally biased region" description="Acidic residues" evidence="22">
    <location>
        <begin position="466"/>
        <end position="489"/>
    </location>
</feature>
<keyword evidence="12 18" id="KW-0418">Kinase</keyword>
<dbReference type="EMBL" id="CAKOGP040001758">
    <property type="protein sequence ID" value="CAJ1949301.1"/>
    <property type="molecule type" value="Genomic_DNA"/>
</dbReference>
<feature type="region of interest" description="Disordered" evidence="22">
    <location>
        <begin position="1"/>
        <end position="72"/>
    </location>
</feature>
<comment type="cofactor">
    <cofactor evidence="1 21">
        <name>Mg(2+)</name>
        <dbReference type="ChEBI" id="CHEBI:18420"/>
    </cofactor>
</comment>
<evidence type="ECO:0000256" key="22">
    <source>
        <dbReference type="SAM" id="MobiDB-lite"/>
    </source>
</evidence>
<dbReference type="PANTHER" id="PTHR45723">
    <property type="entry name" value="SERINE/THREONINE-PROTEIN KINASE RIO1"/>
    <property type="match status" value="1"/>
</dbReference>
<feature type="binding site" evidence="20">
    <location>
        <position position="238"/>
    </location>
    <ligand>
        <name>ATP</name>
        <dbReference type="ChEBI" id="CHEBI:30616"/>
    </ligand>
</feature>
<keyword evidence="6" id="KW-0963">Cytoplasm</keyword>
<evidence type="ECO:0000313" key="24">
    <source>
        <dbReference type="EMBL" id="CAJ1949301.1"/>
    </source>
</evidence>
<gene>
    <name evidence="24" type="ORF">CYCCA115_LOCUS12025</name>
</gene>
<dbReference type="AlphaFoldDB" id="A0AAD2FQK6"/>
<dbReference type="GO" id="GO:0046872">
    <property type="term" value="F:metal ion binding"/>
    <property type="evidence" value="ECO:0007669"/>
    <property type="project" value="UniProtKB-KW"/>
</dbReference>
<evidence type="ECO:0000256" key="17">
    <source>
        <dbReference type="ARBA" id="ARBA00048679"/>
    </source>
</evidence>
<comment type="similarity">
    <text evidence="3 18">Belongs to the protein kinase superfamily. RIO-type Ser/Thr kinase family.</text>
</comment>
<evidence type="ECO:0000259" key="23">
    <source>
        <dbReference type="SMART" id="SM00090"/>
    </source>
</evidence>
<dbReference type="CDD" id="cd05147">
    <property type="entry name" value="RIO1_euk"/>
    <property type="match status" value="1"/>
</dbReference>
<dbReference type="Gene3D" id="1.10.510.10">
    <property type="entry name" value="Transferase(Phosphotransferase) domain 1"/>
    <property type="match status" value="1"/>
</dbReference>
<comment type="subcellular location">
    <subcellularLocation>
        <location evidence="2">Cytoplasm</location>
    </subcellularLocation>
</comment>
<evidence type="ECO:0000256" key="18">
    <source>
        <dbReference type="PIRNR" id="PIRNR038147"/>
    </source>
</evidence>
<evidence type="ECO:0000256" key="19">
    <source>
        <dbReference type="PIRSR" id="PIRSR038147-1"/>
    </source>
</evidence>
<dbReference type="InterPro" id="IPR017407">
    <property type="entry name" value="Ser/Thr_kinase_Rio1"/>
</dbReference>
<evidence type="ECO:0000256" key="6">
    <source>
        <dbReference type="ARBA" id="ARBA00022490"/>
    </source>
</evidence>
<dbReference type="InterPro" id="IPR051272">
    <property type="entry name" value="RIO-type_Ser/Thr_kinase"/>
</dbReference>
<feature type="compositionally biased region" description="Gly residues" evidence="22">
    <location>
        <begin position="52"/>
        <end position="67"/>
    </location>
</feature>
<protein>
    <recommendedName>
        <fullName evidence="5 18">Serine/threonine-protein kinase RIO1</fullName>
        <ecNumber evidence="4 18">2.7.11.1</ecNumber>
    </recommendedName>
</protein>
<keyword evidence="14 18" id="KW-0067">ATP-binding</keyword>
<feature type="binding site" evidence="21">
    <location>
        <position position="287"/>
    </location>
    <ligand>
        <name>Mg(2+)</name>
        <dbReference type="ChEBI" id="CHEBI:18420"/>
    </ligand>
</feature>
<feature type="compositionally biased region" description="Basic residues" evidence="22">
    <location>
        <begin position="525"/>
        <end position="551"/>
    </location>
</feature>
<dbReference type="GO" id="GO:0005524">
    <property type="term" value="F:ATP binding"/>
    <property type="evidence" value="ECO:0007669"/>
    <property type="project" value="UniProtKB-KW"/>
</dbReference>
<keyword evidence="11 18" id="KW-0547">Nucleotide-binding</keyword>
<keyword evidence="25" id="KW-1185">Reference proteome</keyword>
<name>A0AAD2FQK6_9STRA</name>
<evidence type="ECO:0000256" key="13">
    <source>
        <dbReference type="ARBA" id="ARBA00022801"/>
    </source>
</evidence>
<keyword evidence="9 18" id="KW-0808">Transferase</keyword>
<dbReference type="InterPro" id="IPR018934">
    <property type="entry name" value="RIO_dom"/>
</dbReference>
<dbReference type="Pfam" id="PF01163">
    <property type="entry name" value="RIO1"/>
    <property type="match status" value="1"/>
</dbReference>
<evidence type="ECO:0000256" key="1">
    <source>
        <dbReference type="ARBA" id="ARBA00001946"/>
    </source>
</evidence>
<feature type="region of interest" description="Disordered" evidence="22">
    <location>
        <begin position="450"/>
        <end position="551"/>
    </location>
</feature>
<evidence type="ECO:0000256" key="9">
    <source>
        <dbReference type="ARBA" id="ARBA00022679"/>
    </source>
</evidence>
<evidence type="ECO:0000256" key="11">
    <source>
        <dbReference type="ARBA" id="ARBA00022741"/>
    </source>
</evidence>
<dbReference type="GO" id="GO:0016787">
    <property type="term" value="F:hydrolase activity"/>
    <property type="evidence" value="ECO:0007669"/>
    <property type="project" value="UniProtKB-KW"/>
</dbReference>
<dbReference type="PIRSF" id="PIRSF038147">
    <property type="entry name" value="Ser/Thr_PK_RIO1"/>
    <property type="match status" value="1"/>
</dbReference>
<dbReference type="GO" id="GO:0042254">
    <property type="term" value="P:ribosome biogenesis"/>
    <property type="evidence" value="ECO:0007669"/>
    <property type="project" value="UniProtKB-KW"/>
</dbReference>
<proteinExistence type="inferred from homology"/>
<dbReference type="SMART" id="SM00090">
    <property type="entry name" value="RIO"/>
    <property type="match status" value="1"/>
</dbReference>
<dbReference type="PROSITE" id="PS01245">
    <property type="entry name" value="RIO1"/>
    <property type="match status" value="1"/>
</dbReference>
<feature type="binding site" evidence="21">
    <location>
        <position position="299"/>
    </location>
    <ligand>
        <name>Mg(2+)</name>
        <dbReference type="ChEBI" id="CHEBI:18420"/>
    </ligand>
</feature>
<evidence type="ECO:0000256" key="7">
    <source>
        <dbReference type="ARBA" id="ARBA00022517"/>
    </source>
</evidence>
<feature type="active site" description="Proton acceptor" evidence="19">
    <location>
        <position position="282"/>
    </location>
</feature>
<keyword evidence="15" id="KW-0460">Magnesium</keyword>
<evidence type="ECO:0000256" key="4">
    <source>
        <dbReference type="ARBA" id="ARBA00012513"/>
    </source>
</evidence>
<keyword evidence="10" id="KW-0479">Metal-binding</keyword>
<evidence type="ECO:0000313" key="25">
    <source>
        <dbReference type="Proteomes" id="UP001295423"/>
    </source>
</evidence>
<dbReference type="SUPFAM" id="SSF56112">
    <property type="entry name" value="Protein kinase-like (PK-like)"/>
    <property type="match status" value="1"/>
</dbReference>
<dbReference type="GO" id="GO:0005737">
    <property type="term" value="C:cytoplasm"/>
    <property type="evidence" value="ECO:0007669"/>
    <property type="project" value="UniProtKB-SubCell"/>
</dbReference>
<evidence type="ECO:0000256" key="20">
    <source>
        <dbReference type="PIRSR" id="PIRSR038147-2"/>
    </source>
</evidence>
<dbReference type="InterPro" id="IPR011009">
    <property type="entry name" value="Kinase-like_dom_sf"/>
</dbReference>
<evidence type="ECO:0000256" key="14">
    <source>
        <dbReference type="ARBA" id="ARBA00022840"/>
    </source>
</evidence>
<reference evidence="24" key="1">
    <citation type="submission" date="2023-08" db="EMBL/GenBank/DDBJ databases">
        <authorList>
            <person name="Audoor S."/>
            <person name="Bilcke G."/>
        </authorList>
    </citation>
    <scope>NUCLEOTIDE SEQUENCE</scope>
</reference>
<dbReference type="Proteomes" id="UP001295423">
    <property type="component" value="Unassembled WGS sequence"/>
</dbReference>
<accession>A0AAD2FQK6</accession>
<dbReference type="InterPro" id="IPR000687">
    <property type="entry name" value="RIO_kinase"/>
</dbReference>
<evidence type="ECO:0000256" key="2">
    <source>
        <dbReference type="ARBA" id="ARBA00004496"/>
    </source>
</evidence>
<feature type="active site" description="4-aspartylphosphate intermediate" evidence="19">
    <location>
        <position position="299"/>
    </location>
</feature>
<feature type="binding site" evidence="20">
    <location>
        <position position="166"/>
    </location>
    <ligand>
        <name>ATP</name>
        <dbReference type="ChEBI" id="CHEBI:30616"/>
    </ligand>
</feature>
<dbReference type="GO" id="GO:0004674">
    <property type="term" value="F:protein serine/threonine kinase activity"/>
    <property type="evidence" value="ECO:0007669"/>
    <property type="project" value="UniProtKB-KW"/>
</dbReference>
<dbReference type="FunFam" id="3.30.200.20:FF:000148">
    <property type="entry name" value="Serine/threonine-protein kinase RIO1"/>
    <property type="match status" value="1"/>
</dbReference>
<evidence type="ECO:0000256" key="15">
    <source>
        <dbReference type="ARBA" id="ARBA00022842"/>
    </source>
</evidence>
<evidence type="ECO:0000256" key="3">
    <source>
        <dbReference type="ARBA" id="ARBA00009196"/>
    </source>
</evidence>
<dbReference type="Gene3D" id="3.30.200.20">
    <property type="entry name" value="Phosphorylase Kinase, domain 1"/>
    <property type="match status" value="1"/>
</dbReference>
<feature type="compositionally biased region" description="Acidic residues" evidence="22">
    <location>
        <begin position="23"/>
        <end position="48"/>
    </location>
</feature>
<evidence type="ECO:0000256" key="10">
    <source>
        <dbReference type="ARBA" id="ARBA00022723"/>
    </source>
</evidence>
<dbReference type="InterPro" id="IPR018935">
    <property type="entry name" value="RIO_kinase_CS"/>
</dbReference>
<comment type="caution">
    <text evidence="24">The sequence shown here is derived from an EMBL/GenBank/DDBJ whole genome shotgun (WGS) entry which is preliminary data.</text>
</comment>
<comment type="catalytic activity">
    <reaction evidence="16 18">
        <text>L-threonyl-[protein] + ATP = O-phospho-L-threonyl-[protein] + ADP + H(+)</text>
        <dbReference type="Rhea" id="RHEA:46608"/>
        <dbReference type="Rhea" id="RHEA-COMP:11060"/>
        <dbReference type="Rhea" id="RHEA-COMP:11605"/>
        <dbReference type="ChEBI" id="CHEBI:15378"/>
        <dbReference type="ChEBI" id="CHEBI:30013"/>
        <dbReference type="ChEBI" id="CHEBI:30616"/>
        <dbReference type="ChEBI" id="CHEBI:61977"/>
        <dbReference type="ChEBI" id="CHEBI:456216"/>
        <dbReference type="EC" id="2.7.11.1"/>
    </reaction>
</comment>
<evidence type="ECO:0000256" key="8">
    <source>
        <dbReference type="ARBA" id="ARBA00022527"/>
    </source>
</evidence>
<comment type="catalytic activity">
    <reaction evidence="17 18">
        <text>L-seryl-[protein] + ATP = O-phospho-L-seryl-[protein] + ADP + H(+)</text>
        <dbReference type="Rhea" id="RHEA:17989"/>
        <dbReference type="Rhea" id="RHEA-COMP:9863"/>
        <dbReference type="Rhea" id="RHEA-COMP:11604"/>
        <dbReference type="ChEBI" id="CHEBI:15378"/>
        <dbReference type="ChEBI" id="CHEBI:29999"/>
        <dbReference type="ChEBI" id="CHEBI:30616"/>
        <dbReference type="ChEBI" id="CHEBI:83421"/>
        <dbReference type="ChEBI" id="CHEBI:456216"/>
        <dbReference type="EC" id="2.7.11.1"/>
    </reaction>
</comment>
<keyword evidence="13" id="KW-0378">Hydrolase</keyword>